<dbReference type="PANTHER" id="PTHR33408">
    <property type="entry name" value="TRANSPOSASE"/>
    <property type="match status" value="1"/>
</dbReference>
<dbReference type="OrthoDB" id="2236403at2"/>
<dbReference type="Proteomes" id="UP000292886">
    <property type="component" value="Chromosome"/>
</dbReference>
<dbReference type="RefSeq" id="WP_133363613.1">
    <property type="nucleotide sequence ID" value="NZ_CP037940.1"/>
</dbReference>
<dbReference type="Pfam" id="PF05598">
    <property type="entry name" value="DUF772"/>
    <property type="match status" value="1"/>
</dbReference>
<accession>A0A4P6YUX6</accession>
<dbReference type="NCBIfam" id="NF033551">
    <property type="entry name" value="transpos_IS1182"/>
    <property type="match status" value="1"/>
</dbReference>
<dbReference type="InterPro" id="IPR008490">
    <property type="entry name" value="Transposase_InsH_N"/>
</dbReference>
<protein>
    <submittedName>
        <fullName evidence="3">IS1182 family transposase</fullName>
    </submittedName>
</protein>
<dbReference type="InterPro" id="IPR002559">
    <property type="entry name" value="Transposase_11"/>
</dbReference>
<dbReference type="InterPro" id="IPR047629">
    <property type="entry name" value="IS1182_transpos"/>
</dbReference>
<name>A0A4P6YUX6_9LACO</name>
<evidence type="ECO:0000313" key="3">
    <source>
        <dbReference type="EMBL" id="QBO36536.1"/>
    </source>
</evidence>
<evidence type="ECO:0000313" key="4">
    <source>
        <dbReference type="Proteomes" id="UP000292886"/>
    </source>
</evidence>
<keyword evidence="4" id="KW-1185">Reference proteome</keyword>
<reference evidence="4" key="1">
    <citation type="submission" date="2019-03" db="EMBL/GenBank/DDBJ databases">
        <title>Weissella sp. 26KH-42 Genome sequencing.</title>
        <authorList>
            <person name="Heo J."/>
            <person name="Kim S.-J."/>
            <person name="Kim J.-S."/>
            <person name="Hong S.-B."/>
            <person name="Kwon S.-W."/>
        </authorList>
    </citation>
    <scope>NUCLEOTIDE SEQUENCE [LARGE SCALE GENOMIC DNA]</scope>
    <source>
        <strain evidence="4">26KH-42</strain>
    </source>
</reference>
<organism evidence="3 4">
    <name type="scientific">Periweissella cryptocerci</name>
    <dbReference type="NCBI Taxonomy" id="2506420"/>
    <lineage>
        <taxon>Bacteria</taxon>
        <taxon>Bacillati</taxon>
        <taxon>Bacillota</taxon>
        <taxon>Bacilli</taxon>
        <taxon>Lactobacillales</taxon>
        <taxon>Lactobacillaceae</taxon>
        <taxon>Periweissella</taxon>
    </lineage>
</organism>
<sequence length="493" mass="57576">MKNYNMNQIMLDIPTAYEPDKNHVAHYINELVEDMDVTIFYTTGRPLEYDPRLMMKLVLFAYTRGVRSGRRIAEFAQENIIAMWLTQEAQPSYRTINRFRVSDLSEAMISSAFSRFTKLLHDKGYIDDVIYIDGTKILADANKFSFVWKKNTIRFDKMNTVKAQQLIQDIMAEQQSLQLPEYTDLSVEELDDVIAHLESYLAKQEQQVVATQKVSPNPAKQARRNTKKHLNKVEHIRDKKLAYQHQIETYNERNSYSKTDTDATFMRVKEDYMQNGQLKPAYNLQIATNAQFVLGYGIFQNPTDTRTLMPFVDQLKQYETLGSTIVADAGYGSESNYRQLEDEYPATTVLIPYGTMLKETSKKWQTDERKVMNWNYCAEDDYYVDPRNVRFNFKRLSKRTDKYGFVRDFKVYEAEAQTENLEDIAAALTPKGYTRKITVNPAFEYHKAKIRSEFSKEENQAIYAQRKIDVESVFGRLKAYFGFTRFSVRGSSE</sequence>
<gene>
    <name evidence="3" type="ORF">EQG49_08640</name>
</gene>
<dbReference type="EMBL" id="CP037940">
    <property type="protein sequence ID" value="QBO36536.1"/>
    <property type="molecule type" value="Genomic_DNA"/>
</dbReference>
<dbReference type="GO" id="GO:0004803">
    <property type="term" value="F:transposase activity"/>
    <property type="evidence" value="ECO:0007669"/>
    <property type="project" value="InterPro"/>
</dbReference>
<feature type="domain" description="Transposase IS4-like" evidence="1">
    <location>
        <begin position="256"/>
        <end position="490"/>
    </location>
</feature>
<dbReference type="GO" id="GO:0003677">
    <property type="term" value="F:DNA binding"/>
    <property type="evidence" value="ECO:0007669"/>
    <property type="project" value="InterPro"/>
</dbReference>
<evidence type="ECO:0000259" key="2">
    <source>
        <dbReference type="Pfam" id="PF05598"/>
    </source>
</evidence>
<proteinExistence type="predicted"/>
<dbReference type="AlphaFoldDB" id="A0A4P6YUX6"/>
<dbReference type="PANTHER" id="PTHR33408:SF2">
    <property type="entry name" value="TRANSPOSASE DDE DOMAIN-CONTAINING PROTEIN"/>
    <property type="match status" value="1"/>
</dbReference>
<evidence type="ECO:0000259" key="1">
    <source>
        <dbReference type="Pfam" id="PF01609"/>
    </source>
</evidence>
<dbReference type="Pfam" id="PF01609">
    <property type="entry name" value="DDE_Tnp_1"/>
    <property type="match status" value="1"/>
</dbReference>
<dbReference type="KEGG" id="wei:EQG49_08640"/>
<feature type="domain" description="Transposase InsH N-terminal" evidence="2">
    <location>
        <begin position="18"/>
        <end position="100"/>
    </location>
</feature>
<dbReference type="GO" id="GO:0006313">
    <property type="term" value="P:DNA transposition"/>
    <property type="evidence" value="ECO:0007669"/>
    <property type="project" value="InterPro"/>
</dbReference>